<sequence length="208" mass="23368">MVATTQSCKYSVGKKRTTYNLWSHLTACSSRIDLARAFSPRAVGSRSPRYVIMDNARQGLLPQPNFTHAADSLRIVAENLQLCDNLPSVDAGGQLLAMMQTLLDRFARLERRFDGLEQRISITNRNTGLRLWNHSAVQRTDLLEPLISFETGNPIDPCPSTVGELESLNAADVDRLLRHLDESVHGRLDARRRRLKLAFGVTDSRVRV</sequence>
<keyword evidence="1" id="KW-0175">Coiled coil</keyword>
<evidence type="ECO:0000313" key="2">
    <source>
        <dbReference type="EMBL" id="PFH58159.1"/>
    </source>
</evidence>
<reference evidence="2 3" key="2">
    <citation type="journal article" date="2017" name="Sci. Rep.">
        <title>Ant-infecting Ophiocordyceps genomes reveal a high diversity of potential behavioral manipulation genes and a possible major role for enterotoxins.</title>
        <authorList>
            <person name="de Bekker C."/>
            <person name="Ohm R.A."/>
            <person name="Evans H.C."/>
            <person name="Brachmann A."/>
            <person name="Hughes D.P."/>
        </authorList>
    </citation>
    <scope>NUCLEOTIDE SEQUENCE [LARGE SCALE GENOMIC DNA]</scope>
    <source>
        <strain evidence="2 3">SC16a</strain>
    </source>
</reference>
<name>A0A2A9P9R6_OPHUN</name>
<protein>
    <submittedName>
        <fullName evidence="2">Uncharacterized protein</fullName>
    </submittedName>
</protein>
<keyword evidence="3" id="KW-1185">Reference proteome</keyword>
<dbReference type="STRING" id="268505.A0A2A9P9R6"/>
<accession>A0A2A9P9R6</accession>
<reference evidence="2 3" key="1">
    <citation type="journal article" date="2015" name="BMC Genomics">
        <title>Gene expression during zombie ant biting behavior reflects the complexity underlying fungal parasitic behavioral manipulation.</title>
        <authorList>
            <person name="de Bekker C."/>
            <person name="Ohm R.A."/>
            <person name="Loreto R.G."/>
            <person name="Sebastian A."/>
            <person name="Albert I."/>
            <person name="Merrow M."/>
            <person name="Brachmann A."/>
            <person name="Hughes D.P."/>
        </authorList>
    </citation>
    <scope>NUCLEOTIDE SEQUENCE [LARGE SCALE GENOMIC DNA]</scope>
    <source>
        <strain evidence="2 3">SC16a</strain>
    </source>
</reference>
<gene>
    <name evidence="2" type="ORF">XA68_14082</name>
</gene>
<evidence type="ECO:0000256" key="1">
    <source>
        <dbReference type="SAM" id="Coils"/>
    </source>
</evidence>
<feature type="coiled-coil region" evidence="1">
    <location>
        <begin position="99"/>
        <end position="126"/>
    </location>
</feature>
<organism evidence="2 3">
    <name type="scientific">Ophiocordyceps unilateralis</name>
    <name type="common">Zombie-ant fungus</name>
    <name type="synonym">Torrubia unilateralis</name>
    <dbReference type="NCBI Taxonomy" id="268505"/>
    <lineage>
        <taxon>Eukaryota</taxon>
        <taxon>Fungi</taxon>
        <taxon>Dikarya</taxon>
        <taxon>Ascomycota</taxon>
        <taxon>Pezizomycotina</taxon>
        <taxon>Sordariomycetes</taxon>
        <taxon>Hypocreomycetidae</taxon>
        <taxon>Hypocreales</taxon>
        <taxon>Ophiocordycipitaceae</taxon>
        <taxon>Ophiocordyceps</taxon>
    </lineage>
</organism>
<evidence type="ECO:0000313" key="3">
    <source>
        <dbReference type="Proteomes" id="UP000037136"/>
    </source>
</evidence>
<dbReference type="OrthoDB" id="3641511at2759"/>
<comment type="caution">
    <text evidence="2">The sequence shown here is derived from an EMBL/GenBank/DDBJ whole genome shotgun (WGS) entry which is preliminary data.</text>
</comment>
<dbReference type="AlphaFoldDB" id="A0A2A9P9R6"/>
<proteinExistence type="predicted"/>
<dbReference type="EMBL" id="LAZP02000321">
    <property type="protein sequence ID" value="PFH58159.1"/>
    <property type="molecule type" value="Genomic_DNA"/>
</dbReference>
<dbReference type="Proteomes" id="UP000037136">
    <property type="component" value="Unassembled WGS sequence"/>
</dbReference>